<dbReference type="Gene3D" id="3.90.1170.50">
    <property type="entry name" value="Aldehyde oxidase/xanthine dehydrogenase, a/b hammerhead"/>
    <property type="match status" value="1"/>
</dbReference>
<name>A0ABY5RT60_9HYPH</name>
<proteinExistence type="predicted"/>
<dbReference type="RefSeq" id="WP_173947893.1">
    <property type="nucleotide sequence ID" value="NZ_CP102845.1"/>
</dbReference>
<feature type="domain" description="Aldehyde oxidase/xanthine dehydrogenase a/b hammerhead" evidence="1">
    <location>
        <begin position="22"/>
        <end position="136"/>
    </location>
</feature>
<dbReference type="EMBL" id="CP102845">
    <property type="protein sequence ID" value="UVF20450.1"/>
    <property type="molecule type" value="Genomic_DNA"/>
</dbReference>
<keyword evidence="3" id="KW-1185">Reference proteome</keyword>
<accession>A0ABY5RT60</accession>
<dbReference type="InterPro" id="IPR037165">
    <property type="entry name" value="AldOxase/xan_DH_Mopterin-bd_sf"/>
</dbReference>
<dbReference type="Pfam" id="PF02738">
    <property type="entry name" value="MoCoBD_1"/>
    <property type="match status" value="1"/>
</dbReference>
<dbReference type="Gene3D" id="3.30.365.10">
    <property type="entry name" value="Aldehyde oxidase/xanthine dehydrogenase, molybdopterin binding domain"/>
    <property type="match status" value="4"/>
</dbReference>
<dbReference type="Proteomes" id="UP001017257">
    <property type="component" value="Chromosome"/>
</dbReference>
<dbReference type="Pfam" id="PF20256">
    <property type="entry name" value="MoCoBD_2"/>
    <property type="match status" value="1"/>
</dbReference>
<dbReference type="InterPro" id="IPR016208">
    <property type="entry name" value="Ald_Oxase/xanthine_DH-like"/>
</dbReference>
<dbReference type="InterPro" id="IPR000674">
    <property type="entry name" value="Ald_Oxase/Xan_DH_a/b"/>
</dbReference>
<gene>
    <name evidence="2" type="ORF">HPT29_004715</name>
</gene>
<dbReference type="InterPro" id="IPR046867">
    <property type="entry name" value="AldOxase/xan_DH_MoCoBD2"/>
</dbReference>
<evidence type="ECO:0000313" key="2">
    <source>
        <dbReference type="EMBL" id="UVF20450.1"/>
    </source>
</evidence>
<evidence type="ECO:0000259" key="1">
    <source>
        <dbReference type="SMART" id="SM01008"/>
    </source>
</evidence>
<dbReference type="SUPFAM" id="SSF56003">
    <property type="entry name" value="Molybdenum cofactor-binding domain"/>
    <property type="match status" value="1"/>
</dbReference>
<dbReference type="SUPFAM" id="SSF54665">
    <property type="entry name" value="CO dehydrogenase molybdoprotein N-domain-like"/>
    <property type="match status" value="1"/>
</dbReference>
<evidence type="ECO:0000313" key="3">
    <source>
        <dbReference type="Proteomes" id="UP001017257"/>
    </source>
</evidence>
<reference evidence="2" key="1">
    <citation type="submission" date="2022-08" db="EMBL/GenBank/DDBJ databases">
        <title>Microvirga terrae sp. nov., isolated from soil.</title>
        <authorList>
            <person name="Kim K.H."/>
            <person name="Seo Y.L."/>
            <person name="Kim J.M."/>
            <person name="Lee J.K."/>
            <person name="Han D.M."/>
            <person name="Jeon C.O."/>
        </authorList>
    </citation>
    <scope>NUCLEOTIDE SEQUENCE</scope>
    <source>
        <strain evidence="2">R24</strain>
    </source>
</reference>
<dbReference type="InterPro" id="IPR008274">
    <property type="entry name" value="AldOxase/xan_DH_MoCoBD1"/>
</dbReference>
<dbReference type="InterPro" id="IPR036856">
    <property type="entry name" value="Ald_Oxase/Xan_DH_a/b_sf"/>
</dbReference>
<organism evidence="2 3">
    <name type="scientific">Microvirga terrae</name>
    <dbReference type="NCBI Taxonomy" id="2740529"/>
    <lineage>
        <taxon>Bacteria</taxon>
        <taxon>Pseudomonadati</taxon>
        <taxon>Pseudomonadota</taxon>
        <taxon>Alphaproteobacteria</taxon>
        <taxon>Hyphomicrobiales</taxon>
        <taxon>Methylobacteriaceae</taxon>
        <taxon>Microvirga</taxon>
    </lineage>
</organism>
<dbReference type="PANTHER" id="PTHR11908:SF153">
    <property type="entry name" value="DEHYDROGENASE"/>
    <property type="match status" value="1"/>
</dbReference>
<sequence>MQQANAYIGTPQNRVDGRAKVTGEAKYAAEFDAPDLAYGIVVSGAIAKGRIASIDTSAALAVPGVLQVFTHENRPRTAWFDHKFRDETAPPGSPFRPLYDDKVIYSGQPVALVIAESFELAAHAASLVRVAYETDAHMTDLDLRRSEAYVPPKKRSGVKAPPSPRGDAEDAFAQAPVKVHAEYRVAIEHHNPMEPHASTVVYGDDGSLTIHDKTQGAQNSQSYVSSVFGLSSDQVRVVSPFIGGAFGSGLRPQYQLFLAVMAALELKRSVRVVLTRDQMFTFGYRPLTIQTVSLGANPDGKLVSIMHDAIQTTSTFEDYQEVVVNWANLLYHCDNVKLTYKLAQVDTYTPIDMRAPGAAIGVAAIETAMDELAYAAGIDPIELRLRNYAEVDEADKKTFTSKELRACYQVGAERFGWAKRNPEPRSMREGRELVGWGMATGVWEAIMQKTAARAVLTLDGTLEVATATTDIGTGTYTILTQIAAETLGLPMAAVTAKIGDSSLPKSPVQGGSWTAASSGSAVQKACQTIREQLFKHARQMDDSPLANSSLEQVTFADGRIQLMSDPTAFVTFAQAMQAGGVDRIEAEEKASPGMLTNMRYSGYSHSAIFAEVRVDEELGTIRVTRIVNAVAAGTILNPKTARSQIMGGVVFGIGMALEEESMLDHDLGRFMNHNLAEYHVPVNADIHEIDVIFVSEHEEKLNPLGIKGVGEIGVVGTAAAIGNAIFHATGKRVREYPITIDKLLG</sequence>
<dbReference type="SMART" id="SM01008">
    <property type="entry name" value="Ald_Xan_dh_C"/>
    <property type="match status" value="1"/>
</dbReference>
<dbReference type="Pfam" id="PF01315">
    <property type="entry name" value="Ald_Xan_dh_C"/>
    <property type="match status" value="1"/>
</dbReference>
<protein>
    <submittedName>
        <fullName evidence="2">Xanthine dehydrogenase family protein molybdopterin-binding subunit</fullName>
    </submittedName>
</protein>
<dbReference type="PANTHER" id="PTHR11908">
    <property type="entry name" value="XANTHINE DEHYDROGENASE"/>
    <property type="match status" value="1"/>
</dbReference>